<dbReference type="EMBL" id="GEZM01054318">
    <property type="protein sequence ID" value="JAV73761.1"/>
    <property type="molecule type" value="Transcribed_RNA"/>
</dbReference>
<evidence type="ECO:0000313" key="3">
    <source>
        <dbReference type="EMBL" id="JAV73761.1"/>
    </source>
</evidence>
<organism evidence="3">
    <name type="scientific">Photinus pyralis</name>
    <name type="common">Common eastern firefly</name>
    <name type="synonym">Lampyris pyralis</name>
    <dbReference type="NCBI Taxonomy" id="7054"/>
    <lineage>
        <taxon>Eukaryota</taxon>
        <taxon>Metazoa</taxon>
        <taxon>Ecdysozoa</taxon>
        <taxon>Arthropoda</taxon>
        <taxon>Hexapoda</taxon>
        <taxon>Insecta</taxon>
        <taxon>Pterygota</taxon>
        <taxon>Neoptera</taxon>
        <taxon>Endopterygota</taxon>
        <taxon>Coleoptera</taxon>
        <taxon>Polyphaga</taxon>
        <taxon>Elateriformia</taxon>
        <taxon>Elateroidea</taxon>
        <taxon>Lampyridae</taxon>
        <taxon>Lampyrinae</taxon>
        <taxon>Photinus</taxon>
    </lineage>
</organism>
<feature type="compositionally biased region" description="Basic and acidic residues" evidence="1">
    <location>
        <begin position="84"/>
        <end position="95"/>
    </location>
</feature>
<protein>
    <submittedName>
        <fullName evidence="3">Uncharacterized protein</fullName>
    </submittedName>
</protein>
<accession>A0A1Y1LLG0</accession>
<feature type="compositionally biased region" description="Polar residues" evidence="1">
    <location>
        <begin position="96"/>
        <end position="112"/>
    </location>
</feature>
<sequence length="112" mass="12523">MPMFIIDSAGTTIIHNVNALNGNRQIKNAKTTVPNIIITCLRYFMALCDPSALFLHGAITFGWSIKVLAMRAYRINNIARGRKKNTDMERMKNRDGSNVSTLLKHTDTTVPS</sequence>
<feature type="region of interest" description="Disordered" evidence="1">
    <location>
        <begin position="84"/>
        <end position="112"/>
    </location>
</feature>
<dbReference type="AlphaFoldDB" id="A0A1Y1LLG0"/>
<evidence type="ECO:0000256" key="2">
    <source>
        <dbReference type="SAM" id="Phobius"/>
    </source>
</evidence>
<evidence type="ECO:0000256" key="1">
    <source>
        <dbReference type="SAM" id="MobiDB-lite"/>
    </source>
</evidence>
<keyword evidence="2" id="KW-0812">Transmembrane</keyword>
<keyword evidence="2" id="KW-0472">Membrane</keyword>
<reference evidence="3" key="1">
    <citation type="journal article" date="2016" name="Sci. Rep.">
        <title>Molecular characterization of firefly nuptial gifts: a multi-omics approach sheds light on postcopulatory sexual selection.</title>
        <authorList>
            <person name="Al-Wathiqui N."/>
            <person name="Fallon T.R."/>
            <person name="South A."/>
            <person name="Weng J.K."/>
            <person name="Lewis S.M."/>
        </authorList>
    </citation>
    <scope>NUCLEOTIDE SEQUENCE</scope>
</reference>
<keyword evidence="2" id="KW-1133">Transmembrane helix</keyword>
<name>A0A1Y1LLG0_PHOPY</name>
<feature type="transmembrane region" description="Helical" evidence="2">
    <location>
        <begin position="53"/>
        <end position="73"/>
    </location>
</feature>
<proteinExistence type="predicted"/>